<protein>
    <submittedName>
        <fullName evidence="2">Class D beta-lactamase</fullName>
        <ecNumber evidence="2">3.5.2.6</ecNumber>
    </submittedName>
</protein>
<dbReference type="EMBL" id="MN956836">
    <property type="protein sequence ID" value="QTX14621.1"/>
    <property type="molecule type" value="Genomic_DNA"/>
</dbReference>
<evidence type="ECO:0000313" key="2">
    <source>
        <dbReference type="EMBL" id="QTX14621.1"/>
    </source>
</evidence>
<name>A0A8B0SUC9_KLEPN</name>
<organism evidence="2">
    <name type="scientific">Klebsiella pneumoniae</name>
    <dbReference type="NCBI Taxonomy" id="573"/>
    <lineage>
        <taxon>Bacteria</taxon>
        <taxon>Pseudomonadati</taxon>
        <taxon>Pseudomonadota</taxon>
        <taxon>Gammaproteobacteria</taxon>
        <taxon>Enterobacterales</taxon>
        <taxon>Enterobacteriaceae</taxon>
        <taxon>Klebsiella/Raoultella group</taxon>
        <taxon>Klebsiella</taxon>
        <taxon>Klebsiella pneumoniae complex</taxon>
    </lineage>
</organism>
<accession>A0A8B0SUC9</accession>
<feature type="region of interest" description="Disordered" evidence="1">
    <location>
        <begin position="66"/>
        <end position="97"/>
    </location>
</feature>
<keyword evidence="2" id="KW-0378">Hydrolase</keyword>
<evidence type="ECO:0000256" key="1">
    <source>
        <dbReference type="SAM" id="MobiDB-lite"/>
    </source>
</evidence>
<reference evidence="2" key="1">
    <citation type="submission" date="2020-01" db="EMBL/GenBank/DDBJ databases">
        <authorList>
            <person name="Qin S."/>
        </authorList>
    </citation>
    <scope>NUCLEOTIDE SEQUENCE</scope>
    <source>
        <strain evidence="2">CVir17-16-YZ6g</strain>
        <plasmid evidence="2">p17-15-vir-like</plasmid>
    </source>
</reference>
<dbReference type="GO" id="GO:0008800">
    <property type="term" value="F:beta-lactamase activity"/>
    <property type="evidence" value="ECO:0007669"/>
    <property type="project" value="UniProtKB-EC"/>
</dbReference>
<keyword evidence="2" id="KW-0614">Plasmid</keyword>
<dbReference type="AlphaFoldDB" id="A0A8B0SUC9"/>
<feature type="compositionally biased region" description="Polar residues" evidence="1">
    <location>
        <begin position="86"/>
        <end position="95"/>
    </location>
</feature>
<proteinExistence type="predicted"/>
<feature type="compositionally biased region" description="Basic residues" evidence="1">
    <location>
        <begin position="66"/>
        <end position="85"/>
    </location>
</feature>
<sequence length="116" mass="13591">MYLQDLDNSTKTVWEKLVQDSQQIEPYKNGWFEGFIISKSGHKYVFLCPHLQENLGVEFNIKHKKPRKKCDHHSKHTKFIKKSNGKNRPTLQSSRDGQKASFWLPSLALGAPYFKR</sequence>
<dbReference type="EC" id="3.5.2.6" evidence="2"/>
<geneLocation type="plasmid" evidence="2">
    <name>p17-15-vir-like</name>
</geneLocation>